<organism evidence="7 8">
    <name type="scientific">Lepidopterella palustris CBS 459.81</name>
    <dbReference type="NCBI Taxonomy" id="1314670"/>
    <lineage>
        <taxon>Eukaryota</taxon>
        <taxon>Fungi</taxon>
        <taxon>Dikarya</taxon>
        <taxon>Ascomycota</taxon>
        <taxon>Pezizomycotina</taxon>
        <taxon>Dothideomycetes</taxon>
        <taxon>Pleosporomycetidae</taxon>
        <taxon>Mytilinidiales</taxon>
        <taxon>Argynnaceae</taxon>
        <taxon>Lepidopterella</taxon>
    </lineage>
</organism>
<keyword evidence="3 6" id="KW-0812">Transmembrane</keyword>
<dbReference type="EMBL" id="KV745106">
    <property type="protein sequence ID" value="OCK77698.1"/>
    <property type="molecule type" value="Genomic_DNA"/>
</dbReference>
<evidence type="ECO:0000256" key="3">
    <source>
        <dbReference type="ARBA" id="ARBA00022692"/>
    </source>
</evidence>
<evidence type="ECO:0000313" key="7">
    <source>
        <dbReference type="EMBL" id="OCK77698.1"/>
    </source>
</evidence>
<dbReference type="AlphaFoldDB" id="A0A8E2E5R7"/>
<dbReference type="PANTHER" id="PTHR12668">
    <property type="entry name" value="TRANSMEMBRANE PROTEIN 14, 15"/>
    <property type="match status" value="1"/>
</dbReference>
<dbReference type="Gene3D" id="1.10.10.1740">
    <property type="entry name" value="Transmembrane protein 14-like"/>
    <property type="match status" value="1"/>
</dbReference>
<dbReference type="OrthoDB" id="5620at2759"/>
<name>A0A8E2E5R7_9PEZI</name>
<gene>
    <name evidence="7" type="ORF">K432DRAFT_384468</name>
</gene>
<evidence type="ECO:0000256" key="6">
    <source>
        <dbReference type="SAM" id="Phobius"/>
    </source>
</evidence>
<evidence type="ECO:0000313" key="8">
    <source>
        <dbReference type="Proteomes" id="UP000250266"/>
    </source>
</evidence>
<evidence type="ECO:0000256" key="4">
    <source>
        <dbReference type="ARBA" id="ARBA00022989"/>
    </source>
</evidence>
<dbReference type="InterPro" id="IPR044890">
    <property type="entry name" value="TMEM14_sf"/>
</dbReference>
<protein>
    <submittedName>
        <fullName evidence="7">Uncharacterized protein</fullName>
    </submittedName>
</protein>
<feature type="transmembrane region" description="Helical" evidence="6">
    <location>
        <begin position="7"/>
        <end position="24"/>
    </location>
</feature>
<comment type="subcellular location">
    <subcellularLocation>
        <location evidence="1">Membrane</location>
    </subcellularLocation>
</comment>
<evidence type="ECO:0000256" key="2">
    <source>
        <dbReference type="ARBA" id="ARBA00007590"/>
    </source>
</evidence>
<keyword evidence="4 6" id="KW-1133">Transmembrane helix</keyword>
<dbReference type="InterPro" id="IPR005349">
    <property type="entry name" value="TMEM14"/>
</dbReference>
<evidence type="ECO:0000256" key="1">
    <source>
        <dbReference type="ARBA" id="ARBA00004370"/>
    </source>
</evidence>
<keyword evidence="5 6" id="KW-0472">Membrane</keyword>
<comment type="similarity">
    <text evidence="2">Belongs to the TMEM14 family.</text>
</comment>
<proteinExistence type="inferred from homology"/>
<evidence type="ECO:0000256" key="5">
    <source>
        <dbReference type="ARBA" id="ARBA00023136"/>
    </source>
</evidence>
<dbReference type="Pfam" id="PF03647">
    <property type="entry name" value="Tmemb_14"/>
    <property type="match status" value="1"/>
</dbReference>
<feature type="transmembrane region" description="Helical" evidence="6">
    <location>
        <begin position="82"/>
        <end position="101"/>
    </location>
</feature>
<keyword evidence="8" id="KW-1185">Reference proteome</keyword>
<accession>A0A8E2E5R7</accession>
<dbReference type="GO" id="GO:0016020">
    <property type="term" value="C:membrane"/>
    <property type="evidence" value="ECO:0007669"/>
    <property type="project" value="UniProtKB-SubCell"/>
</dbReference>
<dbReference type="Proteomes" id="UP000250266">
    <property type="component" value="Unassembled WGS sequence"/>
</dbReference>
<reference evidence="7 8" key="1">
    <citation type="journal article" date="2016" name="Nat. Commun.">
        <title>Ectomycorrhizal ecology is imprinted in the genome of the dominant symbiotic fungus Cenococcum geophilum.</title>
        <authorList>
            <consortium name="DOE Joint Genome Institute"/>
            <person name="Peter M."/>
            <person name="Kohler A."/>
            <person name="Ohm R.A."/>
            <person name="Kuo A."/>
            <person name="Krutzmann J."/>
            <person name="Morin E."/>
            <person name="Arend M."/>
            <person name="Barry K.W."/>
            <person name="Binder M."/>
            <person name="Choi C."/>
            <person name="Clum A."/>
            <person name="Copeland A."/>
            <person name="Grisel N."/>
            <person name="Haridas S."/>
            <person name="Kipfer T."/>
            <person name="LaButti K."/>
            <person name="Lindquist E."/>
            <person name="Lipzen A."/>
            <person name="Maire R."/>
            <person name="Meier B."/>
            <person name="Mihaltcheva S."/>
            <person name="Molinier V."/>
            <person name="Murat C."/>
            <person name="Poggeler S."/>
            <person name="Quandt C.A."/>
            <person name="Sperisen C."/>
            <person name="Tritt A."/>
            <person name="Tisserant E."/>
            <person name="Crous P.W."/>
            <person name="Henrissat B."/>
            <person name="Nehls U."/>
            <person name="Egli S."/>
            <person name="Spatafora J.W."/>
            <person name="Grigoriev I.V."/>
            <person name="Martin F.M."/>
        </authorList>
    </citation>
    <scope>NUCLEOTIDE SEQUENCE [LARGE SCALE GENOMIC DNA]</scope>
    <source>
        <strain evidence="7 8">CBS 459.81</strain>
    </source>
</reference>
<dbReference type="PANTHER" id="PTHR12668:SF15">
    <property type="entry name" value="UPF0136 DOMAIN PROTEIN (AFU_ORTHOLOGUE AFUA_1G03720)"/>
    <property type="match status" value="1"/>
</dbReference>
<feature type="transmembrane region" description="Helical" evidence="6">
    <location>
        <begin position="30"/>
        <end position="47"/>
    </location>
</feature>
<feature type="transmembrane region" description="Helical" evidence="6">
    <location>
        <begin position="59"/>
        <end position="76"/>
    </location>
</feature>
<sequence>MANLDTIAFILGALTAGGGLTGYIRTGSVPSVAAGTTVGALYILGALRLRARSPYGVELGLLASLVLAGSSIPRALKTGKPLPIGLSVLASFGLLAFGSGWSGRVR</sequence>